<reference evidence="3 4" key="1">
    <citation type="submission" date="2018-06" db="EMBL/GenBank/DDBJ databases">
        <authorList>
            <consortium name="Pathogen Informatics"/>
            <person name="Doyle S."/>
        </authorList>
    </citation>
    <scope>NUCLEOTIDE SEQUENCE [LARGE SCALE GENOMIC DNA]</scope>
    <source>
        <strain evidence="3 4">NCTC12360</strain>
    </source>
</reference>
<evidence type="ECO:0000313" key="3">
    <source>
        <dbReference type="EMBL" id="STD83104.1"/>
    </source>
</evidence>
<evidence type="ECO:0000313" key="2">
    <source>
        <dbReference type="EMBL" id="QOG26676.1"/>
    </source>
</evidence>
<evidence type="ECO:0000313" key="1">
    <source>
        <dbReference type="EMBL" id="MDT2691379.1"/>
    </source>
</evidence>
<gene>
    <name evidence="2" type="ORF">EGM181_05060</name>
    <name evidence="3" type="ORF">NCTC12360_01564</name>
    <name evidence="1" type="ORF">P7E30_14480</name>
</gene>
<reference evidence="2 5" key="2">
    <citation type="submission" date="2020-03" db="EMBL/GenBank/DDBJ databases">
        <title>Characterization of ganglioside-mimicking enterococci.</title>
        <authorList>
            <person name="Patry R.T."/>
            <person name="Nothaft H."/>
            <person name="Bridger R."/>
            <person name="Shajahan A."/>
            <person name="Huynh S."/>
            <person name="Sanchez S."/>
            <person name="Azadi P."/>
            <person name="Cooper K."/>
            <person name="Miller W.G."/>
            <person name="Parker C.T."/>
            <person name="Wells L."/>
            <person name="Szymanski C.M."/>
        </authorList>
    </citation>
    <scope>NUCLEOTIDE SEQUENCE [LARGE SCALE GENOMIC DNA]</scope>
    <source>
        <strain evidence="2 5">EGM181</strain>
    </source>
</reference>
<evidence type="ECO:0000313" key="6">
    <source>
        <dbReference type="Proteomes" id="UP001183682"/>
    </source>
</evidence>
<dbReference type="AlphaFoldDB" id="A0A366U477"/>
<organism evidence="1 6">
    <name type="scientific">Enterococcus gallinarum</name>
    <dbReference type="NCBI Taxonomy" id="1353"/>
    <lineage>
        <taxon>Bacteria</taxon>
        <taxon>Bacillati</taxon>
        <taxon>Bacillota</taxon>
        <taxon>Bacilli</taxon>
        <taxon>Lactobacillales</taxon>
        <taxon>Enterococcaceae</taxon>
        <taxon>Enterococcus</taxon>
    </lineage>
</organism>
<reference evidence="1" key="3">
    <citation type="submission" date="2023-03" db="EMBL/GenBank/DDBJ databases">
        <authorList>
            <person name="Shen W."/>
            <person name="Cai J."/>
        </authorList>
    </citation>
    <scope>NUCLEOTIDE SEQUENCE</scope>
    <source>
        <strain evidence="1">K69-2</strain>
    </source>
</reference>
<dbReference type="Proteomes" id="UP001183682">
    <property type="component" value="Unassembled WGS sequence"/>
</dbReference>
<name>A0A366U477_ENTGA</name>
<dbReference type="Proteomes" id="UP000516696">
    <property type="component" value="Chromosome"/>
</dbReference>
<proteinExistence type="predicted"/>
<keyword evidence="4" id="KW-1185">Reference proteome</keyword>
<dbReference type="EMBL" id="UFYW01000001">
    <property type="protein sequence ID" value="STD83104.1"/>
    <property type="molecule type" value="Genomic_DNA"/>
</dbReference>
<sequence length="155" mass="17489">MKKSLIVLIVGLSIFGSVFFIGNSLFSNKDVTEQTPASTTEEVSPELLLETEVLDTKKPETIPSENVLYQGDLSFEYADPEKPYVLTIRFIDKANHEYVGPDKKPLKREKELILGKAKGVVHVVVKANRSMLTHIQKLKDIQVSMTLNERNEKTE</sequence>
<dbReference type="RefSeq" id="WP_060815649.1">
    <property type="nucleotide sequence ID" value="NZ_CP050485.1"/>
</dbReference>
<dbReference type="EMBL" id="JARPZN010000013">
    <property type="protein sequence ID" value="MDT2691379.1"/>
    <property type="molecule type" value="Genomic_DNA"/>
</dbReference>
<dbReference type="Proteomes" id="UP000254807">
    <property type="component" value="Unassembled WGS sequence"/>
</dbReference>
<protein>
    <submittedName>
        <fullName evidence="1">Uncharacterized protein</fullName>
    </submittedName>
</protein>
<accession>A0A366U477</accession>
<evidence type="ECO:0000313" key="4">
    <source>
        <dbReference type="Proteomes" id="UP000254807"/>
    </source>
</evidence>
<evidence type="ECO:0000313" key="5">
    <source>
        <dbReference type="Proteomes" id="UP000516696"/>
    </source>
</evidence>
<dbReference type="EMBL" id="CP050485">
    <property type="protein sequence ID" value="QOG26676.1"/>
    <property type="molecule type" value="Genomic_DNA"/>
</dbReference>